<dbReference type="PANTHER" id="PTHR46268">
    <property type="entry name" value="STRESS RESPONSE PROTEIN NHAX"/>
    <property type="match status" value="1"/>
</dbReference>
<dbReference type="EMBL" id="JAVTTP010000001">
    <property type="protein sequence ID" value="MDT7827530.1"/>
    <property type="molecule type" value="Genomic_DNA"/>
</dbReference>
<comment type="caution">
    <text evidence="3">The sequence shown here is derived from an EMBL/GenBank/DDBJ whole genome shotgun (WGS) entry which is preliminary data.</text>
</comment>
<dbReference type="Gene3D" id="3.40.50.620">
    <property type="entry name" value="HUPs"/>
    <property type="match status" value="2"/>
</dbReference>
<name>A0ABU3L1C7_9FLAO</name>
<sequence length="282" mass="31783">MKHILVALDLSKMDESLIRYASFMAKTFPLEKVFFVHNIKKYELSELFSEQLKDIDLDKVVGDELNEKVEALFEAEMNWEVLISEDPYTESLINYIVNKFDIDVVLLGNKSSLKSTGTVSGKLLRLLKCDLLAVPKNAETAMKEIWVGTDFSQRSKKALRTAQTLQHIVSAKLTAAHVFNVPIHFSPYLTTDSMASKIERHVTDKCTRFIQNLEHPEGIRQRIIPGREPGIANSLITHAQRAGADLLVVTDKGNNPFSNLLIGSVTEDLFNQISDIPLWIAK</sequence>
<organism evidence="3 4">
    <name type="scientific">Pricia mediterranea</name>
    <dbReference type="NCBI Taxonomy" id="3076079"/>
    <lineage>
        <taxon>Bacteria</taxon>
        <taxon>Pseudomonadati</taxon>
        <taxon>Bacteroidota</taxon>
        <taxon>Flavobacteriia</taxon>
        <taxon>Flavobacteriales</taxon>
        <taxon>Flavobacteriaceae</taxon>
        <taxon>Pricia</taxon>
    </lineage>
</organism>
<protein>
    <submittedName>
        <fullName evidence="3">Universal stress protein</fullName>
    </submittedName>
</protein>
<keyword evidence="4" id="KW-1185">Reference proteome</keyword>
<evidence type="ECO:0000313" key="4">
    <source>
        <dbReference type="Proteomes" id="UP001250656"/>
    </source>
</evidence>
<feature type="domain" description="UspA" evidence="2">
    <location>
        <begin position="1"/>
        <end position="135"/>
    </location>
</feature>
<evidence type="ECO:0000259" key="2">
    <source>
        <dbReference type="Pfam" id="PF00582"/>
    </source>
</evidence>
<dbReference type="InterPro" id="IPR014729">
    <property type="entry name" value="Rossmann-like_a/b/a_fold"/>
</dbReference>
<dbReference type="CDD" id="cd00293">
    <property type="entry name" value="USP-like"/>
    <property type="match status" value="1"/>
</dbReference>
<gene>
    <name evidence="3" type="ORF">RQM65_02480</name>
</gene>
<dbReference type="PANTHER" id="PTHR46268:SF6">
    <property type="entry name" value="UNIVERSAL STRESS PROTEIN UP12"/>
    <property type="match status" value="1"/>
</dbReference>
<dbReference type="SUPFAM" id="SSF52402">
    <property type="entry name" value="Adenine nucleotide alpha hydrolases-like"/>
    <property type="match status" value="2"/>
</dbReference>
<dbReference type="Pfam" id="PF00582">
    <property type="entry name" value="Usp"/>
    <property type="match status" value="2"/>
</dbReference>
<evidence type="ECO:0000256" key="1">
    <source>
        <dbReference type="ARBA" id="ARBA00008791"/>
    </source>
</evidence>
<accession>A0ABU3L1C7</accession>
<proteinExistence type="inferred from homology"/>
<dbReference type="Proteomes" id="UP001250656">
    <property type="component" value="Unassembled WGS sequence"/>
</dbReference>
<comment type="similarity">
    <text evidence="1">Belongs to the universal stress protein A family.</text>
</comment>
<dbReference type="RefSeq" id="WP_314012485.1">
    <property type="nucleotide sequence ID" value="NZ_JAVTTP010000001.1"/>
</dbReference>
<dbReference type="InterPro" id="IPR006016">
    <property type="entry name" value="UspA"/>
</dbReference>
<feature type="domain" description="UspA" evidence="2">
    <location>
        <begin position="143"/>
        <end position="273"/>
    </location>
</feature>
<evidence type="ECO:0000313" key="3">
    <source>
        <dbReference type="EMBL" id="MDT7827530.1"/>
    </source>
</evidence>
<reference evidence="3 4" key="1">
    <citation type="submission" date="2023-09" db="EMBL/GenBank/DDBJ databases">
        <title>Novel taxa isolated from Blanes Bay.</title>
        <authorList>
            <person name="Rey-Velasco X."/>
            <person name="Lucena T."/>
        </authorList>
    </citation>
    <scope>NUCLEOTIDE SEQUENCE [LARGE SCALE GENOMIC DNA]</scope>
    <source>
        <strain evidence="3 4">S334</strain>
    </source>
</reference>